<keyword evidence="8 15" id="KW-0791">Threonine biosynthesis</keyword>
<dbReference type="UniPathway" id="UPA00051">
    <property type="reaction ID" value="UER00464"/>
</dbReference>
<feature type="binding site" evidence="15">
    <location>
        <position position="155"/>
    </location>
    <ligand>
        <name>substrate</name>
    </ligand>
</feature>
<dbReference type="GO" id="GO:0019877">
    <property type="term" value="P:diaminopimelate biosynthetic process"/>
    <property type="evidence" value="ECO:0007669"/>
    <property type="project" value="UniProtKB-UniRule"/>
</dbReference>
<protein>
    <recommendedName>
        <fullName evidence="6 15">Aspartate-semialdehyde dehydrogenase</fullName>
        <shortName evidence="15">ASA dehydrogenase</shortName>
        <shortName evidence="15">ASADH</shortName>
        <ecNumber evidence="6 15">1.2.1.11</ecNumber>
    </recommendedName>
    <alternativeName>
        <fullName evidence="15">Aspartate-beta-semialdehyde dehydrogenase</fullName>
    </alternativeName>
</protein>
<comment type="pathway">
    <text evidence="2 15">Amino-acid biosynthesis; L-lysine biosynthesis via DAP pathway; (S)-tetrahydrodipicolinate from L-aspartate: step 2/4.</text>
</comment>
<dbReference type="GO" id="GO:0050661">
    <property type="term" value="F:NADP binding"/>
    <property type="evidence" value="ECO:0007669"/>
    <property type="project" value="UniProtKB-UniRule"/>
</dbReference>
<accession>A0A1R3T6C4</accession>
<evidence type="ECO:0000256" key="16">
    <source>
        <dbReference type="PIRSR" id="PIRSR000148-1"/>
    </source>
</evidence>
<dbReference type="InterPro" id="IPR000534">
    <property type="entry name" value="Semialdehyde_DH_NAD-bd"/>
</dbReference>
<feature type="binding site" evidence="15">
    <location>
        <begin position="9"/>
        <end position="12"/>
    </location>
    <ligand>
        <name>NADP(+)</name>
        <dbReference type="ChEBI" id="CHEBI:58349"/>
    </ligand>
</feature>
<feature type="binding site" evidence="15">
    <location>
        <position position="313"/>
    </location>
    <ligand>
        <name>NADP(+)</name>
        <dbReference type="ChEBI" id="CHEBI:58349"/>
    </ligand>
</feature>
<comment type="pathway">
    <text evidence="1 15">Amino-acid biosynthesis; L-methionine biosynthesis via de novo pathway; L-homoserine from L-aspartate: step 2/3.</text>
</comment>
<keyword evidence="7 15" id="KW-0028">Amino-acid biosynthesis</keyword>
<comment type="pathway">
    <text evidence="3 15">Amino-acid biosynthesis; L-threonine biosynthesis; L-threonine from L-aspartate: step 2/5.</text>
</comment>
<dbReference type="STRING" id="1642647.PSM36_0289"/>
<dbReference type="UniPathway" id="UPA00050">
    <property type="reaction ID" value="UER00463"/>
</dbReference>
<organism evidence="18 19">
    <name type="scientific">Proteiniphilum saccharofermentans</name>
    <dbReference type="NCBI Taxonomy" id="1642647"/>
    <lineage>
        <taxon>Bacteria</taxon>
        <taxon>Pseudomonadati</taxon>
        <taxon>Bacteroidota</taxon>
        <taxon>Bacteroidia</taxon>
        <taxon>Bacteroidales</taxon>
        <taxon>Dysgonomonadaceae</taxon>
        <taxon>Proteiniphilum</taxon>
    </lineage>
</organism>
<feature type="binding site" evidence="15">
    <location>
        <position position="233"/>
    </location>
    <ligand>
        <name>substrate</name>
    </ligand>
</feature>
<dbReference type="Gene3D" id="3.30.360.10">
    <property type="entry name" value="Dihydrodipicolinate Reductase, domain 2"/>
    <property type="match status" value="1"/>
</dbReference>
<evidence type="ECO:0000256" key="5">
    <source>
        <dbReference type="ARBA" id="ARBA00011738"/>
    </source>
</evidence>
<dbReference type="Pfam" id="PF02774">
    <property type="entry name" value="Semialdhyde_dhC"/>
    <property type="match status" value="1"/>
</dbReference>
<dbReference type="InterPro" id="IPR005986">
    <property type="entry name" value="Asp_semialdehyde_DH_beta"/>
</dbReference>
<gene>
    <name evidence="15 18" type="primary">asd</name>
    <name evidence="18" type="ORF">PSM36_0289</name>
</gene>
<feature type="binding site" evidence="15">
    <location>
        <position position="98"/>
    </location>
    <ligand>
        <name>phosphate</name>
        <dbReference type="ChEBI" id="CHEBI:43474"/>
    </ligand>
</feature>
<keyword evidence="10 15" id="KW-0220">Diaminopimelate biosynthesis</keyword>
<evidence type="ECO:0000256" key="12">
    <source>
        <dbReference type="ARBA" id="ARBA00023154"/>
    </source>
</evidence>
<evidence type="ECO:0000256" key="2">
    <source>
        <dbReference type="ARBA" id="ARBA00005076"/>
    </source>
</evidence>
<dbReference type="InterPro" id="IPR012280">
    <property type="entry name" value="Semialdhyde_DH_dimer_dom"/>
</dbReference>
<dbReference type="GO" id="GO:0009089">
    <property type="term" value="P:lysine biosynthetic process via diaminopimelate"/>
    <property type="evidence" value="ECO:0007669"/>
    <property type="project" value="UniProtKB-UniRule"/>
</dbReference>
<evidence type="ECO:0000313" key="19">
    <source>
        <dbReference type="Proteomes" id="UP000187464"/>
    </source>
</evidence>
<dbReference type="InterPro" id="IPR036291">
    <property type="entry name" value="NAD(P)-bd_dom_sf"/>
</dbReference>
<dbReference type="Gene3D" id="3.40.50.720">
    <property type="entry name" value="NAD(P)-binding Rossmann-like Domain"/>
    <property type="match status" value="1"/>
</dbReference>
<dbReference type="NCBIfam" id="TIGR01296">
    <property type="entry name" value="asd_B"/>
    <property type="match status" value="1"/>
</dbReference>
<evidence type="ECO:0000259" key="17">
    <source>
        <dbReference type="SMART" id="SM00859"/>
    </source>
</evidence>
<feature type="binding site" evidence="15">
    <location>
        <begin position="158"/>
        <end position="159"/>
    </location>
    <ligand>
        <name>NADP(+)</name>
        <dbReference type="ChEBI" id="CHEBI:58349"/>
    </ligand>
</feature>
<dbReference type="PIRSF" id="PIRSF000148">
    <property type="entry name" value="ASA_dh"/>
    <property type="match status" value="1"/>
</dbReference>
<dbReference type="GO" id="GO:0009088">
    <property type="term" value="P:threonine biosynthetic process"/>
    <property type="evidence" value="ECO:0007669"/>
    <property type="project" value="UniProtKB-UniRule"/>
</dbReference>
<dbReference type="SUPFAM" id="SSF51735">
    <property type="entry name" value="NAD(P)-binding Rossmann-fold domains"/>
    <property type="match status" value="1"/>
</dbReference>
<evidence type="ECO:0000256" key="3">
    <source>
        <dbReference type="ARBA" id="ARBA00005097"/>
    </source>
</evidence>
<feature type="active site" description="Proton acceptor" evidence="15 16">
    <location>
        <position position="240"/>
    </location>
</feature>
<comment type="subunit">
    <text evidence="5 15">Homodimer.</text>
</comment>
<dbReference type="GO" id="GO:0051287">
    <property type="term" value="F:NAD binding"/>
    <property type="evidence" value="ECO:0007669"/>
    <property type="project" value="InterPro"/>
</dbReference>
<name>A0A1R3T6C4_9BACT</name>
<feature type="binding site" evidence="15">
    <location>
        <begin position="37"/>
        <end position="38"/>
    </location>
    <ligand>
        <name>NADP(+)</name>
        <dbReference type="ChEBI" id="CHEBI:58349"/>
    </ligand>
</feature>
<dbReference type="NCBIfam" id="NF011456">
    <property type="entry name" value="PRK14874.1"/>
    <property type="match status" value="1"/>
</dbReference>
<evidence type="ECO:0000256" key="10">
    <source>
        <dbReference type="ARBA" id="ARBA00022915"/>
    </source>
</evidence>
<keyword evidence="12 15" id="KW-0457">Lysine biosynthesis</keyword>
<evidence type="ECO:0000256" key="4">
    <source>
        <dbReference type="ARBA" id="ARBA00010584"/>
    </source>
</evidence>
<dbReference type="KEGG" id="psac:PSM36_0289"/>
<dbReference type="EMBL" id="LT605205">
    <property type="protein sequence ID" value="SCD19124.1"/>
    <property type="molecule type" value="Genomic_DNA"/>
</dbReference>
<dbReference type="CDD" id="cd18131">
    <property type="entry name" value="ASADH_C_bac_euk_like"/>
    <property type="match status" value="1"/>
</dbReference>
<comment type="caution">
    <text evidence="15">Lacks conserved residue(s) required for the propagation of feature annotation.</text>
</comment>
<comment type="catalytic activity">
    <reaction evidence="14 15">
        <text>L-aspartate 4-semialdehyde + phosphate + NADP(+) = 4-phospho-L-aspartate + NADPH + H(+)</text>
        <dbReference type="Rhea" id="RHEA:24284"/>
        <dbReference type="ChEBI" id="CHEBI:15378"/>
        <dbReference type="ChEBI" id="CHEBI:43474"/>
        <dbReference type="ChEBI" id="CHEBI:57535"/>
        <dbReference type="ChEBI" id="CHEBI:57783"/>
        <dbReference type="ChEBI" id="CHEBI:58349"/>
        <dbReference type="ChEBI" id="CHEBI:537519"/>
        <dbReference type="EC" id="1.2.1.11"/>
    </reaction>
</comment>
<evidence type="ECO:0000256" key="9">
    <source>
        <dbReference type="ARBA" id="ARBA00022857"/>
    </source>
</evidence>
<evidence type="ECO:0000256" key="6">
    <source>
        <dbReference type="ARBA" id="ARBA00013120"/>
    </source>
</evidence>
<dbReference type="Proteomes" id="UP000187464">
    <property type="component" value="Chromosome I"/>
</dbReference>
<dbReference type="GO" id="GO:0071266">
    <property type="term" value="P:'de novo' L-methionine biosynthetic process"/>
    <property type="evidence" value="ECO:0007669"/>
    <property type="project" value="UniProtKB-UniRule"/>
</dbReference>
<dbReference type="SMART" id="SM00859">
    <property type="entry name" value="Semialdhyde_dh"/>
    <property type="match status" value="1"/>
</dbReference>
<dbReference type="PANTHER" id="PTHR46278">
    <property type="entry name" value="DEHYDROGENASE, PUTATIVE-RELATED"/>
    <property type="match status" value="1"/>
</dbReference>
<keyword evidence="11 15" id="KW-0560">Oxidoreductase</keyword>
<dbReference type="AlphaFoldDB" id="A0A1R3T6C4"/>
<dbReference type="EC" id="1.2.1.11" evidence="6 15"/>
<feature type="active site" description="Acyl-thioester intermediate" evidence="15 16">
    <location>
        <position position="128"/>
    </location>
</feature>
<dbReference type="GO" id="GO:0046983">
    <property type="term" value="F:protein dimerization activity"/>
    <property type="evidence" value="ECO:0007669"/>
    <property type="project" value="InterPro"/>
</dbReference>
<keyword evidence="13 15" id="KW-0486">Methionine biosynthesis</keyword>
<comment type="function">
    <text evidence="15">Catalyzes the NADPH-dependent formation of L-aspartate-semialdehyde (L-ASA) by the reductive dephosphorylation of L-aspartyl-4-phosphate.</text>
</comment>
<sequence length="333" mass="36649">MKIAIVGTSGAVGQELLRVLDERNFPLDELLLFGSSRSAGTSYNFRGKQVEVKELQHNDDFKDVDIAFVSAGGGTSLEFAETITKYGAIMIDNSSAFRMQDDVPLVVPEVNAEDALNSPRGIIANPNCTTAQLVVALQAIEEIAHIKRAHVATYQAASGAGAAAMQELEDQYKQLVNGEEPTVSKFAYQLAYNLIPQVDVFTDNGYTKEEMKMYNETRKIMHSNIEVSATCVRVPVMRAHSEAIWIETERPISVEEAREAFSKAKGVEVIDNPSAREYPMPLGLSGKDPVYVGRIRKDLANENGLTFWTVSDQIRKGAALNAVQIAEYLISQR</sequence>
<dbReference type="CDD" id="cd02316">
    <property type="entry name" value="VcASADH2_like_N"/>
    <property type="match status" value="1"/>
</dbReference>
<dbReference type="PANTHER" id="PTHR46278:SF2">
    <property type="entry name" value="ASPARTATE-SEMIALDEHYDE DEHYDROGENASE"/>
    <property type="match status" value="1"/>
</dbReference>
<dbReference type="HAMAP" id="MF_02121">
    <property type="entry name" value="ASADH"/>
    <property type="match status" value="1"/>
</dbReference>
<comment type="similarity">
    <text evidence="4 15">Belongs to the aspartate-semialdehyde dehydrogenase family.</text>
</comment>
<keyword evidence="19" id="KW-1185">Reference proteome</keyword>
<evidence type="ECO:0000256" key="1">
    <source>
        <dbReference type="ARBA" id="ARBA00005021"/>
    </source>
</evidence>
<dbReference type="UniPathway" id="UPA00034">
    <property type="reaction ID" value="UER00016"/>
</dbReference>
<feature type="domain" description="Semialdehyde dehydrogenase NAD-binding" evidence="17">
    <location>
        <begin position="2"/>
        <end position="118"/>
    </location>
</feature>
<evidence type="ECO:0000256" key="15">
    <source>
        <dbReference type="HAMAP-Rule" id="MF_02121"/>
    </source>
</evidence>
<evidence type="ECO:0000256" key="11">
    <source>
        <dbReference type="ARBA" id="ARBA00023002"/>
    </source>
</evidence>
<evidence type="ECO:0000256" key="13">
    <source>
        <dbReference type="ARBA" id="ARBA00023167"/>
    </source>
</evidence>
<dbReference type="InterPro" id="IPR012080">
    <property type="entry name" value="Asp_semialdehyde_DH"/>
</dbReference>
<evidence type="ECO:0000256" key="7">
    <source>
        <dbReference type="ARBA" id="ARBA00022605"/>
    </source>
</evidence>
<evidence type="ECO:0000256" key="8">
    <source>
        <dbReference type="ARBA" id="ARBA00022697"/>
    </source>
</evidence>
<keyword evidence="9 15" id="KW-0521">NADP</keyword>
<evidence type="ECO:0000256" key="14">
    <source>
        <dbReference type="ARBA" id="ARBA00047891"/>
    </source>
</evidence>
<dbReference type="SUPFAM" id="SSF55347">
    <property type="entry name" value="Glyceraldehyde-3-phosphate dehydrogenase-like, C-terminal domain"/>
    <property type="match status" value="1"/>
</dbReference>
<dbReference type="GO" id="GO:0009097">
    <property type="term" value="P:isoleucine biosynthetic process"/>
    <property type="evidence" value="ECO:0007669"/>
    <property type="project" value="UniProtKB-UniRule"/>
</dbReference>
<dbReference type="Pfam" id="PF01118">
    <property type="entry name" value="Semialdhyde_dh"/>
    <property type="match status" value="1"/>
</dbReference>
<dbReference type="RefSeq" id="WP_076928471.1">
    <property type="nucleotide sequence ID" value="NZ_LT605205.1"/>
</dbReference>
<dbReference type="GO" id="GO:0004073">
    <property type="term" value="F:aspartate-semialdehyde dehydrogenase activity"/>
    <property type="evidence" value="ECO:0007669"/>
    <property type="project" value="UniProtKB-UniRule"/>
</dbReference>
<proteinExistence type="inferred from homology"/>
<reference evidence="18 19" key="1">
    <citation type="submission" date="2016-08" db="EMBL/GenBank/DDBJ databases">
        <authorList>
            <person name="Seilhamer J.J."/>
        </authorList>
    </citation>
    <scope>NUCLEOTIDE SEQUENCE [LARGE SCALE GENOMIC DNA]</scope>
    <source>
        <strain evidence="18">M3/6</strain>
    </source>
</reference>
<evidence type="ECO:0000313" key="18">
    <source>
        <dbReference type="EMBL" id="SCD19124.1"/>
    </source>
</evidence>